<feature type="domain" description="Shikimate dehydrogenase substrate binding N-terminal" evidence="9">
    <location>
        <begin position="27"/>
        <end position="107"/>
    </location>
</feature>
<comment type="similarity">
    <text evidence="8">Belongs to the shikimate dehydrogenase family.</text>
</comment>
<dbReference type="EC" id="1.1.1.25" evidence="2 8"/>
<feature type="binding site" evidence="8">
    <location>
        <position position="228"/>
    </location>
    <ligand>
        <name>NADP(+)</name>
        <dbReference type="ChEBI" id="CHEBI:58349"/>
    </ligand>
</feature>
<dbReference type="Gene3D" id="3.40.50.10860">
    <property type="entry name" value="Leucine Dehydrogenase, chain A, domain 1"/>
    <property type="match status" value="1"/>
</dbReference>
<evidence type="ECO:0000256" key="2">
    <source>
        <dbReference type="ARBA" id="ARBA00012962"/>
    </source>
</evidence>
<dbReference type="AlphaFoldDB" id="Q2LUD4"/>
<dbReference type="CDD" id="cd01065">
    <property type="entry name" value="NAD_bind_Shikimate_DH"/>
    <property type="match status" value="1"/>
</dbReference>
<dbReference type="EMBL" id="CP000252">
    <property type="protein sequence ID" value="ABC77694.1"/>
    <property type="molecule type" value="Genomic_DNA"/>
</dbReference>
<dbReference type="GO" id="GO:0050661">
    <property type="term" value="F:NADP binding"/>
    <property type="evidence" value="ECO:0007669"/>
    <property type="project" value="InterPro"/>
</dbReference>
<dbReference type="UniPathway" id="UPA00053">
    <property type="reaction ID" value="UER00087"/>
</dbReference>
<keyword evidence="12" id="KW-1185">Reference proteome</keyword>
<dbReference type="GO" id="GO:0008652">
    <property type="term" value="P:amino acid biosynthetic process"/>
    <property type="evidence" value="ECO:0007669"/>
    <property type="project" value="UniProtKB-KW"/>
</dbReference>
<dbReference type="RefSeq" id="WP_011417716.1">
    <property type="nucleotide sequence ID" value="NC_007759.1"/>
</dbReference>
<feature type="binding site" evidence="8">
    <location>
        <begin position="35"/>
        <end position="37"/>
    </location>
    <ligand>
        <name>shikimate</name>
        <dbReference type="ChEBI" id="CHEBI:36208"/>
    </ligand>
</feature>
<evidence type="ECO:0000256" key="1">
    <source>
        <dbReference type="ARBA" id="ARBA00004871"/>
    </source>
</evidence>
<keyword evidence="4 8" id="KW-0521">NADP</keyword>
<feature type="binding site" evidence="8">
    <location>
        <position position="230"/>
    </location>
    <ligand>
        <name>shikimate</name>
        <dbReference type="ChEBI" id="CHEBI:36208"/>
    </ligand>
</feature>
<evidence type="ECO:0000256" key="4">
    <source>
        <dbReference type="ARBA" id="ARBA00022857"/>
    </source>
</evidence>
<dbReference type="KEGG" id="sat:SYN_01937"/>
<dbReference type="Proteomes" id="UP000001933">
    <property type="component" value="Chromosome"/>
</dbReference>
<gene>
    <name evidence="8" type="primary">aroE</name>
    <name evidence="11" type="ORF">SYN_01937</name>
</gene>
<dbReference type="GO" id="GO:0009423">
    <property type="term" value="P:chorismate biosynthetic process"/>
    <property type="evidence" value="ECO:0007669"/>
    <property type="project" value="UniProtKB-UniRule"/>
</dbReference>
<dbReference type="SUPFAM" id="SSF53223">
    <property type="entry name" value="Aminoacid dehydrogenase-like, N-terminal domain"/>
    <property type="match status" value="1"/>
</dbReference>
<dbReference type="InterPro" id="IPR011342">
    <property type="entry name" value="Shikimate_DH"/>
</dbReference>
<reference evidence="11 12" key="1">
    <citation type="journal article" date="2007" name="Proc. Natl. Acad. Sci. U.S.A.">
        <title>The genome of Syntrophus aciditrophicus: life at the thermodynamic limit of microbial growth.</title>
        <authorList>
            <person name="McInerney M.J."/>
            <person name="Rohlin L."/>
            <person name="Mouttaki H."/>
            <person name="Kim U."/>
            <person name="Krupp R.S."/>
            <person name="Rios-Hernandez L."/>
            <person name="Sieber J."/>
            <person name="Struchtemeyer C.G."/>
            <person name="Bhattacharyya A."/>
            <person name="Campbell J.W."/>
            <person name="Gunsalus R.P."/>
        </authorList>
    </citation>
    <scope>NUCLEOTIDE SEQUENCE [LARGE SCALE GENOMIC DNA]</scope>
    <source>
        <strain evidence="11 12">SB</strain>
    </source>
</reference>
<dbReference type="GO" id="GO:0009073">
    <property type="term" value="P:aromatic amino acid family biosynthetic process"/>
    <property type="evidence" value="ECO:0007669"/>
    <property type="project" value="UniProtKB-KW"/>
</dbReference>
<dbReference type="InterPro" id="IPR041121">
    <property type="entry name" value="SDH_C"/>
</dbReference>
<dbReference type="Pfam" id="PF08501">
    <property type="entry name" value="Shikimate_dh_N"/>
    <property type="match status" value="1"/>
</dbReference>
<proteinExistence type="inferred from homology"/>
<feature type="binding site" evidence="8">
    <location>
        <position position="120"/>
    </location>
    <ligand>
        <name>shikimate</name>
        <dbReference type="ChEBI" id="CHEBI:36208"/>
    </ligand>
</feature>
<dbReference type="HOGENOM" id="CLU_044063_3_1_7"/>
<feature type="binding site" evidence="8">
    <location>
        <begin position="166"/>
        <end position="171"/>
    </location>
    <ligand>
        <name>NADP(+)</name>
        <dbReference type="ChEBI" id="CHEBI:58349"/>
    </ligand>
</feature>
<keyword evidence="3 8" id="KW-0028">Amino-acid biosynthesis</keyword>
<accession>Q2LUD4</accession>
<dbReference type="Pfam" id="PF18317">
    <property type="entry name" value="SDH_C"/>
    <property type="match status" value="1"/>
</dbReference>
<dbReference type="PANTHER" id="PTHR21089:SF1">
    <property type="entry name" value="BIFUNCTIONAL 3-DEHYDROQUINATE DEHYDRATASE_SHIKIMATE DEHYDROGENASE, CHLOROPLASTIC"/>
    <property type="match status" value="1"/>
</dbReference>
<dbReference type="FunCoup" id="Q2LUD4">
    <property type="interactions" value="172"/>
</dbReference>
<dbReference type="STRING" id="56780.SYN_01937"/>
<evidence type="ECO:0000256" key="5">
    <source>
        <dbReference type="ARBA" id="ARBA00023002"/>
    </source>
</evidence>
<feature type="binding site" evidence="8">
    <location>
        <position position="251"/>
    </location>
    <ligand>
        <name>NADP(+)</name>
        <dbReference type="ChEBI" id="CHEBI:58349"/>
    </ligand>
</feature>
<keyword evidence="5 8" id="KW-0560">Oxidoreductase</keyword>
<dbReference type="InterPro" id="IPR022893">
    <property type="entry name" value="Shikimate_DH_fam"/>
</dbReference>
<evidence type="ECO:0000256" key="8">
    <source>
        <dbReference type="HAMAP-Rule" id="MF_00222"/>
    </source>
</evidence>
<dbReference type="HAMAP" id="MF_00222">
    <property type="entry name" value="Shikimate_DH_AroE"/>
    <property type="match status" value="1"/>
</dbReference>
<feature type="binding site" evidence="8">
    <location>
        <position position="258"/>
    </location>
    <ligand>
        <name>shikimate</name>
        <dbReference type="ChEBI" id="CHEBI:36208"/>
    </ligand>
</feature>
<dbReference type="InterPro" id="IPR013708">
    <property type="entry name" value="Shikimate_DH-bd_N"/>
</dbReference>
<dbReference type="eggNOG" id="COG0169">
    <property type="taxonomic scope" value="Bacteria"/>
</dbReference>
<dbReference type="InParanoid" id="Q2LUD4"/>
<feature type="active site" description="Proton acceptor" evidence="8">
    <location>
        <position position="84"/>
    </location>
</feature>
<comment type="caution">
    <text evidence="8">Lacks conserved residue(s) required for the propagation of feature annotation.</text>
</comment>
<dbReference type="OrthoDB" id="9792692at2"/>
<evidence type="ECO:0000313" key="12">
    <source>
        <dbReference type="Proteomes" id="UP000001933"/>
    </source>
</evidence>
<dbReference type="NCBIfam" id="TIGR00507">
    <property type="entry name" value="aroE"/>
    <property type="match status" value="1"/>
</dbReference>
<feature type="binding site" evidence="8">
    <location>
        <position position="105"/>
    </location>
    <ligand>
        <name>shikimate</name>
        <dbReference type="ChEBI" id="CHEBI:36208"/>
    </ligand>
</feature>
<name>Q2LUD4_SYNAS</name>
<comment type="function">
    <text evidence="8">Involved in the biosynthesis of the chorismate, which leads to the biosynthesis of aromatic amino acids. Catalyzes the reversible NADPH linked reduction of 3-dehydroshikimate (DHSA) to yield shikimate (SA).</text>
</comment>
<evidence type="ECO:0000259" key="10">
    <source>
        <dbReference type="Pfam" id="PF18317"/>
    </source>
</evidence>
<dbReference type="InterPro" id="IPR046346">
    <property type="entry name" value="Aminoacid_DH-like_N_sf"/>
</dbReference>
<feature type="binding site" evidence="8">
    <location>
        <position position="80"/>
    </location>
    <ligand>
        <name>shikimate</name>
        <dbReference type="ChEBI" id="CHEBI:36208"/>
    </ligand>
</feature>
<keyword evidence="6 8" id="KW-0057">Aromatic amino acid biosynthesis</keyword>
<comment type="pathway">
    <text evidence="1 8">Metabolic intermediate biosynthesis; chorismate biosynthesis; chorismate from D-erythrose 4-phosphate and phosphoenolpyruvate: step 4/7.</text>
</comment>
<feature type="binding site" evidence="8">
    <location>
        <position position="96"/>
    </location>
    <ligand>
        <name>NADP(+)</name>
        <dbReference type="ChEBI" id="CHEBI:58349"/>
    </ligand>
</feature>
<evidence type="ECO:0000313" key="11">
    <source>
        <dbReference type="EMBL" id="ABC77694.1"/>
    </source>
</evidence>
<organism evidence="11 12">
    <name type="scientific">Syntrophus aciditrophicus (strain SB)</name>
    <dbReference type="NCBI Taxonomy" id="56780"/>
    <lineage>
        <taxon>Bacteria</taxon>
        <taxon>Pseudomonadati</taxon>
        <taxon>Thermodesulfobacteriota</taxon>
        <taxon>Syntrophia</taxon>
        <taxon>Syntrophales</taxon>
        <taxon>Syntrophaceae</taxon>
        <taxon>Syntrophus</taxon>
    </lineage>
</organism>
<evidence type="ECO:0000259" key="9">
    <source>
        <dbReference type="Pfam" id="PF08501"/>
    </source>
</evidence>
<evidence type="ECO:0000256" key="6">
    <source>
        <dbReference type="ARBA" id="ARBA00023141"/>
    </source>
</evidence>
<dbReference type="SUPFAM" id="SSF51735">
    <property type="entry name" value="NAD(P)-binding Rossmann-fold domains"/>
    <property type="match status" value="1"/>
</dbReference>
<dbReference type="PANTHER" id="PTHR21089">
    <property type="entry name" value="SHIKIMATE DEHYDROGENASE"/>
    <property type="match status" value="1"/>
</dbReference>
<comment type="catalytic activity">
    <reaction evidence="7 8">
        <text>shikimate + NADP(+) = 3-dehydroshikimate + NADPH + H(+)</text>
        <dbReference type="Rhea" id="RHEA:17737"/>
        <dbReference type="ChEBI" id="CHEBI:15378"/>
        <dbReference type="ChEBI" id="CHEBI:16630"/>
        <dbReference type="ChEBI" id="CHEBI:36208"/>
        <dbReference type="ChEBI" id="CHEBI:57783"/>
        <dbReference type="ChEBI" id="CHEBI:58349"/>
        <dbReference type="EC" id="1.1.1.25"/>
    </reaction>
</comment>
<comment type="subunit">
    <text evidence="8">Homodimer.</text>
</comment>
<dbReference type="Gene3D" id="3.40.50.720">
    <property type="entry name" value="NAD(P)-binding Rossmann-like Domain"/>
    <property type="match status" value="1"/>
</dbReference>
<dbReference type="GO" id="GO:0004764">
    <property type="term" value="F:shikimate 3-dehydrogenase (NADP+) activity"/>
    <property type="evidence" value="ECO:0007669"/>
    <property type="project" value="UniProtKB-UniRule"/>
</dbReference>
<protein>
    <recommendedName>
        <fullName evidence="2 8">Shikimate dehydrogenase (NADP(+))</fullName>
        <shortName evidence="8">SDH</shortName>
        <ecNumber evidence="2 8">1.1.1.25</ecNumber>
    </recommendedName>
</protein>
<dbReference type="GO" id="GO:0019632">
    <property type="term" value="P:shikimate metabolic process"/>
    <property type="evidence" value="ECO:0007669"/>
    <property type="project" value="InterPro"/>
</dbReference>
<feature type="domain" description="SDH C-terminal" evidence="10">
    <location>
        <begin position="251"/>
        <end position="281"/>
    </location>
</feature>
<evidence type="ECO:0000256" key="3">
    <source>
        <dbReference type="ARBA" id="ARBA00022605"/>
    </source>
</evidence>
<sequence length="292" mass="31912">MNNSPDDFSPLGTTLPDSFRTPILLALLGHPVGHSLSPLMHSTALKHLHLEGRYEAWDVSDLSQAMVDLKRKGFRGASVTIPYKRDIMSFLDDIDEQARSIGAVNTLIRRGDGFVGANTDWEGLIRALRSVTSIRGRRFVVLGAGGTARAALYGILGEGGGAVVVNRTEKRGRELADDFGCPSYPLTEIDTLQGDVLINTTPVGMTPNTEVSPVPSAVLSRFSLVADVIYTPLRTRLLREAERAGCTVLSGVEMFVEQGAAQFRLWTGLEPPVDLMRQVVRNQLEKAEKEQR</sequence>
<evidence type="ECO:0000256" key="7">
    <source>
        <dbReference type="ARBA" id="ARBA00049442"/>
    </source>
</evidence>
<dbReference type="InterPro" id="IPR036291">
    <property type="entry name" value="NAD(P)-bd_dom_sf"/>
</dbReference>